<dbReference type="STRING" id="411483.FAEPRAA2165_01189"/>
<keyword evidence="2" id="KW-1185">Reference proteome</keyword>
<organism evidence="1 2">
    <name type="scientific">Faecalibacterium duncaniae (strain DSM 17677 / JCM 31915 / A2-165)</name>
    <name type="common">Faecalibacterium prausnitzii</name>
    <dbReference type="NCBI Taxonomy" id="411483"/>
    <lineage>
        <taxon>Bacteria</taxon>
        <taxon>Bacillati</taxon>
        <taxon>Bacillota</taxon>
        <taxon>Clostridia</taxon>
        <taxon>Eubacteriales</taxon>
        <taxon>Oscillospiraceae</taxon>
        <taxon>Faecalibacterium</taxon>
    </lineage>
</organism>
<dbReference type="EMBL" id="ACOP02000027">
    <property type="protein sequence ID" value="EEU97218.1"/>
    <property type="molecule type" value="Genomic_DNA"/>
</dbReference>
<reference evidence="1" key="1">
    <citation type="submission" date="2009-08" db="EMBL/GenBank/DDBJ databases">
        <authorList>
            <person name="Weinstock G."/>
            <person name="Sodergren E."/>
            <person name="Clifton S."/>
            <person name="Fulton L."/>
            <person name="Fulton B."/>
            <person name="Courtney L."/>
            <person name="Fronick C."/>
            <person name="Harrison M."/>
            <person name="Strong C."/>
            <person name="Farmer C."/>
            <person name="Delahaunty K."/>
            <person name="Markovic C."/>
            <person name="Hall O."/>
            <person name="Minx P."/>
            <person name="Tomlinson C."/>
            <person name="Mitreva M."/>
            <person name="Nelson J."/>
            <person name="Hou S."/>
            <person name="Wollam A."/>
            <person name="Pepin K.H."/>
            <person name="Johnson M."/>
            <person name="Bhonagiri V."/>
            <person name="Nash W.E."/>
            <person name="Warren W."/>
            <person name="Chinwalla A."/>
            <person name="Mardis E.R."/>
            <person name="Wilson R.K."/>
        </authorList>
    </citation>
    <scope>NUCLEOTIDE SEQUENCE [LARGE SCALE GENOMIC DNA]</scope>
    <source>
        <strain evidence="1">A2-165</strain>
    </source>
</reference>
<dbReference type="Proteomes" id="UP000004619">
    <property type="component" value="Unassembled WGS sequence"/>
</dbReference>
<dbReference type="AlphaFoldDB" id="C7H4H5"/>
<sequence length="39" mass="4451">RVWLVCNIKINVSAEYTQGAAEDLLNQKLSLSSHIHRSR</sequence>
<accession>C7H4H5</accession>
<proteinExistence type="predicted"/>
<protein>
    <submittedName>
        <fullName evidence="1">Uncharacterized protein</fullName>
    </submittedName>
</protein>
<gene>
    <name evidence="1" type="ORF">FAEPRAA2165_01189</name>
</gene>
<dbReference type="HOGENOM" id="CLU_3301173_0_0_9"/>
<name>C7H4H5_FAED2</name>
<feature type="non-terminal residue" evidence="1">
    <location>
        <position position="1"/>
    </location>
</feature>
<evidence type="ECO:0000313" key="1">
    <source>
        <dbReference type="EMBL" id="EEU97218.1"/>
    </source>
</evidence>
<evidence type="ECO:0000313" key="2">
    <source>
        <dbReference type="Proteomes" id="UP000004619"/>
    </source>
</evidence>
<comment type="caution">
    <text evidence="1">The sequence shown here is derived from an EMBL/GenBank/DDBJ whole genome shotgun (WGS) entry which is preliminary data.</text>
</comment>